<evidence type="ECO:0000313" key="2">
    <source>
        <dbReference type="Proteomes" id="UP000599074"/>
    </source>
</evidence>
<dbReference type="AlphaFoldDB" id="A0A8J3X280"/>
<sequence length="186" mass="19165">MVKSANLIETTGDPMVVRLARRTLLKTSAATVGVSAAGVLMFNGEAQAAPAAPVHSSIARVVRHEGDSAVLTVVSGLLPAGATVTAPVRGFPPGWQLSEGDLVMLTSERAVYSNAATPLVTRLVGRVEGQTSAGVEIAGTRARTTDATIRQSRSVTGASRGPLFEAYCVKNDMSGTYSCLALRPAA</sequence>
<reference evidence="1" key="1">
    <citation type="submission" date="2021-01" db="EMBL/GenBank/DDBJ databases">
        <title>Whole genome shotgun sequence of Planosporangium mesophilum NBRC 109066.</title>
        <authorList>
            <person name="Komaki H."/>
            <person name="Tamura T."/>
        </authorList>
    </citation>
    <scope>NUCLEOTIDE SEQUENCE</scope>
    <source>
        <strain evidence="1">NBRC 109066</strain>
    </source>
</reference>
<keyword evidence="2" id="KW-1185">Reference proteome</keyword>
<name>A0A8J3X280_9ACTN</name>
<organism evidence="1 2">
    <name type="scientific">Planosporangium mesophilum</name>
    <dbReference type="NCBI Taxonomy" id="689768"/>
    <lineage>
        <taxon>Bacteria</taxon>
        <taxon>Bacillati</taxon>
        <taxon>Actinomycetota</taxon>
        <taxon>Actinomycetes</taxon>
        <taxon>Micromonosporales</taxon>
        <taxon>Micromonosporaceae</taxon>
        <taxon>Planosporangium</taxon>
    </lineage>
</organism>
<dbReference type="InterPro" id="IPR006311">
    <property type="entry name" value="TAT_signal"/>
</dbReference>
<dbReference type="PROSITE" id="PS51318">
    <property type="entry name" value="TAT"/>
    <property type="match status" value="1"/>
</dbReference>
<evidence type="ECO:0000313" key="1">
    <source>
        <dbReference type="EMBL" id="GII21648.1"/>
    </source>
</evidence>
<proteinExistence type="predicted"/>
<accession>A0A8J3X280</accession>
<protein>
    <submittedName>
        <fullName evidence="1">Uncharacterized protein</fullName>
    </submittedName>
</protein>
<gene>
    <name evidence="1" type="ORF">Pme01_12450</name>
</gene>
<dbReference type="EMBL" id="BOON01000010">
    <property type="protein sequence ID" value="GII21648.1"/>
    <property type="molecule type" value="Genomic_DNA"/>
</dbReference>
<comment type="caution">
    <text evidence="1">The sequence shown here is derived from an EMBL/GenBank/DDBJ whole genome shotgun (WGS) entry which is preliminary data.</text>
</comment>
<dbReference type="Proteomes" id="UP000599074">
    <property type="component" value="Unassembled WGS sequence"/>
</dbReference>